<comment type="caution">
    <text evidence="1">The sequence shown here is derived from an EMBL/GenBank/DDBJ whole genome shotgun (WGS) entry which is preliminary data.</text>
</comment>
<dbReference type="Proteomes" id="UP001241472">
    <property type="component" value="Unassembled WGS sequence"/>
</dbReference>
<organism evidence="1 2">
    <name type="scientific">Neorhizobium huautlense</name>
    <dbReference type="NCBI Taxonomy" id="67774"/>
    <lineage>
        <taxon>Bacteria</taxon>
        <taxon>Pseudomonadati</taxon>
        <taxon>Pseudomonadota</taxon>
        <taxon>Alphaproteobacteria</taxon>
        <taxon>Hyphomicrobiales</taxon>
        <taxon>Rhizobiaceae</taxon>
        <taxon>Rhizobium/Agrobacterium group</taxon>
        <taxon>Neorhizobium</taxon>
    </lineage>
</organism>
<evidence type="ECO:0000313" key="2">
    <source>
        <dbReference type="Proteomes" id="UP001241472"/>
    </source>
</evidence>
<dbReference type="RefSeq" id="WP_306834697.1">
    <property type="nucleotide sequence ID" value="NZ_JAUSRF010000007.1"/>
</dbReference>
<gene>
    <name evidence="1" type="ORF">J2T09_002461</name>
</gene>
<accession>A0ABT9PTB4</accession>
<name>A0ABT9PTB4_9HYPH</name>
<proteinExistence type="predicted"/>
<sequence>MDFETWKNLDPVEDVARKLGFDIGSCLSWDHYGSRFRAANDKDTGHLVKRAKELAGVLSTGELPVLQAMLYAADFSRQADEISEERTWRRLDNTYGDNATAVALAIMRR</sequence>
<keyword evidence="2" id="KW-1185">Reference proteome</keyword>
<dbReference type="EMBL" id="JAUSRF010000007">
    <property type="protein sequence ID" value="MDP9837704.1"/>
    <property type="molecule type" value="Genomic_DNA"/>
</dbReference>
<protein>
    <submittedName>
        <fullName evidence="1">Uncharacterized protein</fullName>
    </submittedName>
</protein>
<reference evidence="1 2" key="1">
    <citation type="submission" date="2023-07" db="EMBL/GenBank/DDBJ databases">
        <title>Sorghum-associated microbial communities from plants grown in Nebraska, USA.</title>
        <authorList>
            <person name="Schachtman D."/>
        </authorList>
    </citation>
    <scope>NUCLEOTIDE SEQUENCE [LARGE SCALE GENOMIC DNA]</scope>
    <source>
        <strain evidence="1 2">DS1307</strain>
    </source>
</reference>
<evidence type="ECO:0000313" key="1">
    <source>
        <dbReference type="EMBL" id="MDP9837704.1"/>
    </source>
</evidence>